<dbReference type="Pfam" id="PF08545">
    <property type="entry name" value="ACP_syn_III"/>
    <property type="match status" value="1"/>
</dbReference>
<keyword evidence="6" id="KW-0276">Fatty acid metabolism</keyword>
<evidence type="ECO:0000256" key="8">
    <source>
        <dbReference type="ARBA" id="ARBA00023160"/>
    </source>
</evidence>
<dbReference type="SUPFAM" id="SSF53901">
    <property type="entry name" value="Thiolase-like"/>
    <property type="match status" value="1"/>
</dbReference>
<dbReference type="CDD" id="cd00830">
    <property type="entry name" value="KAS_III"/>
    <property type="match status" value="1"/>
</dbReference>
<keyword evidence="4" id="KW-0444">Lipid biosynthesis</keyword>
<protein>
    <recommendedName>
        <fullName evidence="3">beta-ketoacyl-[acyl-carrier-protein] synthase III</fullName>
        <ecNumber evidence="3">2.3.1.180</ecNumber>
    </recommendedName>
</protein>
<accession>A0A5J4L8D9</accession>
<dbReference type="InterPro" id="IPR016039">
    <property type="entry name" value="Thiolase-like"/>
</dbReference>
<dbReference type="NCBIfam" id="NF006829">
    <property type="entry name" value="PRK09352.1"/>
    <property type="match status" value="1"/>
</dbReference>
<dbReference type="PANTHER" id="PTHR43091:SF1">
    <property type="entry name" value="BETA-KETOACYL-[ACYL-CARRIER-PROTEIN] SYNTHASE III, CHLOROPLASTIC"/>
    <property type="match status" value="1"/>
</dbReference>
<keyword evidence="7" id="KW-0443">Lipid metabolism</keyword>
<dbReference type="InterPro" id="IPR013751">
    <property type="entry name" value="ACP_syn_III_N"/>
</dbReference>
<evidence type="ECO:0000256" key="2">
    <source>
        <dbReference type="ARBA" id="ARBA00008642"/>
    </source>
</evidence>
<dbReference type="PANTHER" id="PTHR43091">
    <property type="entry name" value="3-OXOACYL-[ACYL-CARRIER-PROTEIN] SYNTHASE"/>
    <property type="match status" value="1"/>
</dbReference>
<dbReference type="EC" id="2.3.1.180" evidence="3"/>
<dbReference type="InterPro" id="IPR013747">
    <property type="entry name" value="ACP_syn_III_C"/>
</dbReference>
<dbReference type="AlphaFoldDB" id="A0A5J4L8D9"/>
<dbReference type="GO" id="GO:0004315">
    <property type="term" value="F:3-oxoacyl-[acyl-carrier-protein] synthase activity"/>
    <property type="evidence" value="ECO:0007669"/>
    <property type="project" value="InterPro"/>
</dbReference>
<dbReference type="GO" id="GO:0033818">
    <property type="term" value="F:beta-ketoacyl-acyl-carrier-protein synthase III activity"/>
    <property type="evidence" value="ECO:0007669"/>
    <property type="project" value="UniProtKB-EC"/>
</dbReference>
<comment type="pathway">
    <text evidence="1">Lipid metabolism; fatty acid biosynthesis.</text>
</comment>
<proteinExistence type="inferred from homology"/>
<feature type="domain" description="Beta-ketoacyl-[acyl-carrier-protein] synthase III C-terminal" evidence="9">
    <location>
        <begin position="237"/>
        <end position="326"/>
    </location>
</feature>
<dbReference type="Gene3D" id="3.40.47.10">
    <property type="match status" value="1"/>
</dbReference>
<sequence>MLRAKIIATGSYTPERKLTNFDLEKIVDTSDEWITERTGIKERRIANEKQSTSDLAYEASKAALRQAGLKAKDIDLIIVATVTGDMPVPSTACLLQNLLDAKKAAAFDINAACSGFIYGLSIADSFIRSGTYKKILLVGAETLSKFTDWEDRTTCVLFGDGAGAVIIEAANGENGIISTEMHSDGSLWELLNLPGGGSKNPPSKETLNKRLHFLKMKGNETFKVAVRTLESLVVDTLKKNNLKSSQLSALIPHQANLRIIQATANRLGLSMDKVVVNLDRYGNTSAASIPIALDEAVRIGRIRHGDYVLLEAFGGGLTWASALIKW</sequence>
<organism evidence="11">
    <name type="scientific">hot springs metagenome</name>
    <dbReference type="NCBI Taxonomy" id="433727"/>
    <lineage>
        <taxon>unclassified sequences</taxon>
        <taxon>metagenomes</taxon>
        <taxon>ecological metagenomes</taxon>
    </lineage>
</organism>
<dbReference type="NCBIfam" id="TIGR00747">
    <property type="entry name" value="fabH"/>
    <property type="match status" value="1"/>
</dbReference>
<evidence type="ECO:0000256" key="4">
    <source>
        <dbReference type="ARBA" id="ARBA00022516"/>
    </source>
</evidence>
<evidence type="ECO:0000256" key="3">
    <source>
        <dbReference type="ARBA" id="ARBA00012333"/>
    </source>
</evidence>
<evidence type="ECO:0000256" key="7">
    <source>
        <dbReference type="ARBA" id="ARBA00023098"/>
    </source>
</evidence>
<name>A0A5J4L8D9_9ZZZZ</name>
<comment type="similarity">
    <text evidence="2">Belongs to the thiolase-like superfamily. FabH family.</text>
</comment>
<feature type="domain" description="Beta-ketoacyl-[acyl-carrier-protein] synthase III N-terminal" evidence="10">
    <location>
        <begin position="107"/>
        <end position="185"/>
    </location>
</feature>
<evidence type="ECO:0000259" key="10">
    <source>
        <dbReference type="Pfam" id="PF08545"/>
    </source>
</evidence>
<keyword evidence="5" id="KW-0808">Transferase</keyword>
<evidence type="ECO:0000256" key="1">
    <source>
        <dbReference type="ARBA" id="ARBA00005194"/>
    </source>
</evidence>
<evidence type="ECO:0000256" key="5">
    <source>
        <dbReference type="ARBA" id="ARBA00022679"/>
    </source>
</evidence>
<evidence type="ECO:0000313" key="11">
    <source>
        <dbReference type="EMBL" id="GER94409.1"/>
    </source>
</evidence>
<dbReference type="EMBL" id="BLAB01000001">
    <property type="protein sequence ID" value="GER94409.1"/>
    <property type="molecule type" value="Genomic_DNA"/>
</dbReference>
<dbReference type="FunFam" id="3.40.47.10:FF:000004">
    <property type="entry name" value="3-oxoacyl-[acyl-carrier-protein] synthase 3"/>
    <property type="match status" value="1"/>
</dbReference>
<dbReference type="Pfam" id="PF08541">
    <property type="entry name" value="ACP_syn_III_C"/>
    <property type="match status" value="1"/>
</dbReference>
<reference evidence="11" key="1">
    <citation type="submission" date="2019-10" db="EMBL/GenBank/DDBJ databases">
        <title>Metagenomic sequencing of thiosulfate-disproportionating enrichment culture.</title>
        <authorList>
            <person name="Umezawa K."/>
            <person name="Kojima H."/>
            <person name="Fukui M."/>
        </authorList>
    </citation>
    <scope>NUCLEOTIDE SEQUENCE</scope>
    <source>
        <strain evidence="11">45J</strain>
    </source>
</reference>
<keyword evidence="8" id="KW-0275">Fatty acid biosynthesis</keyword>
<dbReference type="InterPro" id="IPR004655">
    <property type="entry name" value="FabH"/>
</dbReference>
<gene>
    <name evidence="11" type="ORF">A45J_2170</name>
</gene>
<comment type="caution">
    <text evidence="11">The sequence shown here is derived from an EMBL/GenBank/DDBJ whole genome shotgun (WGS) entry which is preliminary data.</text>
</comment>
<evidence type="ECO:0000259" key="9">
    <source>
        <dbReference type="Pfam" id="PF08541"/>
    </source>
</evidence>
<dbReference type="GO" id="GO:0006633">
    <property type="term" value="P:fatty acid biosynthetic process"/>
    <property type="evidence" value="ECO:0007669"/>
    <property type="project" value="UniProtKB-KW"/>
</dbReference>
<evidence type="ECO:0000256" key="6">
    <source>
        <dbReference type="ARBA" id="ARBA00022832"/>
    </source>
</evidence>
<dbReference type="HAMAP" id="MF_01815">
    <property type="entry name" value="FabH"/>
    <property type="match status" value="1"/>
</dbReference>